<organism evidence="3 4">
    <name type="scientific">Dyella jejuensis</name>
    <dbReference type="NCBI Taxonomy" id="1432009"/>
    <lineage>
        <taxon>Bacteria</taxon>
        <taxon>Pseudomonadati</taxon>
        <taxon>Pseudomonadota</taxon>
        <taxon>Gammaproteobacteria</taxon>
        <taxon>Lysobacterales</taxon>
        <taxon>Rhodanobacteraceae</taxon>
        <taxon>Dyella</taxon>
    </lineage>
</organism>
<keyword evidence="4" id="KW-1185">Reference proteome</keyword>
<evidence type="ECO:0000259" key="2">
    <source>
        <dbReference type="PROSITE" id="PS50222"/>
    </source>
</evidence>
<proteinExistence type="predicted"/>
<accession>A0ABW8JJ39</accession>
<evidence type="ECO:0000313" key="4">
    <source>
        <dbReference type="Proteomes" id="UP001620461"/>
    </source>
</evidence>
<comment type="caution">
    <text evidence="3">The sequence shown here is derived from an EMBL/GenBank/DDBJ whole genome shotgun (WGS) entry which is preliminary data.</text>
</comment>
<dbReference type="Proteomes" id="UP001620461">
    <property type="component" value="Unassembled WGS sequence"/>
</dbReference>
<gene>
    <name evidence="3" type="ORF">ISP15_11710</name>
</gene>
<evidence type="ECO:0000256" key="1">
    <source>
        <dbReference type="SAM" id="SignalP"/>
    </source>
</evidence>
<dbReference type="InterPro" id="IPR002048">
    <property type="entry name" value="EF_hand_dom"/>
</dbReference>
<name>A0ABW8JJ39_9GAMM</name>
<dbReference type="RefSeq" id="WP_404547528.1">
    <property type="nucleotide sequence ID" value="NZ_JADIKJ010000012.1"/>
</dbReference>
<feature type="signal peptide" evidence="1">
    <location>
        <begin position="1"/>
        <end position="23"/>
    </location>
</feature>
<reference evidence="3 4" key="1">
    <citation type="submission" date="2020-10" db="EMBL/GenBank/DDBJ databases">
        <title>Phylogeny of dyella-like bacteria.</title>
        <authorList>
            <person name="Fu J."/>
        </authorList>
    </citation>
    <scope>NUCLEOTIDE SEQUENCE [LARGE SCALE GENOMIC DNA]</scope>
    <source>
        <strain evidence="3 4">JP1</strain>
    </source>
</reference>
<dbReference type="EMBL" id="JADIKJ010000012">
    <property type="protein sequence ID" value="MFK2901004.1"/>
    <property type="molecule type" value="Genomic_DNA"/>
</dbReference>
<sequence>MIRFTCATLVLLAMAGSPSMALAQTGLNDLARNVKALDKNFDAADKNHDGLLSRQEAQAGQVPFIANHFDAIDTTHRGAVSKQEVHDYIARTLKRTARPPGASSAPSQP</sequence>
<keyword evidence="1" id="KW-0732">Signal</keyword>
<protein>
    <submittedName>
        <fullName evidence="3">EF-hand domain-containing protein</fullName>
    </submittedName>
</protein>
<dbReference type="PROSITE" id="PS50222">
    <property type="entry name" value="EF_HAND_2"/>
    <property type="match status" value="1"/>
</dbReference>
<dbReference type="Gene3D" id="1.10.238.10">
    <property type="entry name" value="EF-hand"/>
    <property type="match status" value="1"/>
</dbReference>
<evidence type="ECO:0000313" key="3">
    <source>
        <dbReference type="EMBL" id="MFK2901004.1"/>
    </source>
</evidence>
<feature type="chain" id="PRO_5047110391" evidence="1">
    <location>
        <begin position="24"/>
        <end position="109"/>
    </location>
</feature>
<dbReference type="SUPFAM" id="SSF47473">
    <property type="entry name" value="EF-hand"/>
    <property type="match status" value="1"/>
</dbReference>
<feature type="domain" description="EF-hand" evidence="2">
    <location>
        <begin position="32"/>
        <end position="67"/>
    </location>
</feature>
<dbReference type="InterPro" id="IPR011992">
    <property type="entry name" value="EF-hand-dom_pair"/>
</dbReference>